<dbReference type="Gene3D" id="3.30.740.10">
    <property type="entry name" value="Protein Inhibitor Of Neuronal Nitric Oxide Synthase"/>
    <property type="match status" value="1"/>
</dbReference>
<evidence type="ECO:0000313" key="2">
    <source>
        <dbReference type="Proteomes" id="UP000286415"/>
    </source>
</evidence>
<dbReference type="InterPro" id="IPR011992">
    <property type="entry name" value="EF-hand-dom_pair"/>
</dbReference>
<dbReference type="Pfam" id="PF01221">
    <property type="entry name" value="Dynein_light"/>
    <property type="match status" value="1"/>
</dbReference>
<organism evidence="1 2">
    <name type="scientific">Clonorchis sinensis</name>
    <name type="common">Chinese liver fluke</name>
    <dbReference type="NCBI Taxonomy" id="79923"/>
    <lineage>
        <taxon>Eukaryota</taxon>
        <taxon>Metazoa</taxon>
        <taxon>Spiralia</taxon>
        <taxon>Lophotrochozoa</taxon>
        <taxon>Platyhelminthes</taxon>
        <taxon>Trematoda</taxon>
        <taxon>Digenea</taxon>
        <taxon>Opisthorchiida</taxon>
        <taxon>Opisthorchiata</taxon>
        <taxon>Opisthorchiidae</taxon>
        <taxon>Clonorchis</taxon>
    </lineage>
</organism>
<dbReference type="EMBL" id="NIRI02000042">
    <property type="protein sequence ID" value="KAG5448356.1"/>
    <property type="molecule type" value="Genomic_DNA"/>
</dbReference>
<dbReference type="Proteomes" id="UP000286415">
    <property type="component" value="Unassembled WGS sequence"/>
</dbReference>
<proteinExistence type="predicted"/>
<name>A0A8T1MHM9_CLOSI</name>
<dbReference type="InterPro" id="IPR001372">
    <property type="entry name" value="Dynein_light_chain_typ-1/2"/>
</dbReference>
<evidence type="ECO:0000313" key="1">
    <source>
        <dbReference type="EMBL" id="KAG5448356.1"/>
    </source>
</evidence>
<reference evidence="1 2" key="1">
    <citation type="journal article" date="2018" name="Biotechnol. Adv.">
        <title>Improved genomic resources and new bioinformatic workflow for the carcinogenic parasite Clonorchis sinensis: Biotechnological implications.</title>
        <authorList>
            <person name="Wang D."/>
            <person name="Korhonen P.K."/>
            <person name="Gasser R.B."/>
            <person name="Young N.D."/>
        </authorList>
    </citation>
    <scope>NUCLEOTIDE SEQUENCE [LARGE SCALE GENOMIC DNA]</scope>
    <source>
        <strain evidence="1">Cs-k2</strain>
    </source>
</reference>
<dbReference type="InterPro" id="IPR037177">
    <property type="entry name" value="DLC_sf"/>
</dbReference>
<dbReference type="OrthoDB" id="6275914at2759"/>
<dbReference type="AlphaFoldDB" id="A0A8T1MHM9"/>
<accession>A0A8T1MHM9</accession>
<dbReference type="GO" id="GO:0030286">
    <property type="term" value="C:dynein complex"/>
    <property type="evidence" value="ECO:0007669"/>
    <property type="project" value="InterPro"/>
</dbReference>
<dbReference type="SUPFAM" id="SSF54648">
    <property type="entry name" value="DLC"/>
    <property type="match status" value="1"/>
</dbReference>
<dbReference type="CDD" id="cd21454">
    <property type="entry name" value="DLC-like_TAL"/>
    <property type="match status" value="1"/>
</dbReference>
<reference evidence="1 2" key="2">
    <citation type="journal article" date="2021" name="Genomics">
        <title>High-quality reference genome for Clonorchis sinensis.</title>
        <authorList>
            <person name="Young N.D."/>
            <person name="Stroehlein A.J."/>
            <person name="Kinkar L."/>
            <person name="Wang T."/>
            <person name="Sohn W.M."/>
            <person name="Chang B.C.H."/>
            <person name="Kaur P."/>
            <person name="Weisz D."/>
            <person name="Dudchenko O."/>
            <person name="Aiden E.L."/>
            <person name="Korhonen P.K."/>
            <person name="Gasser R.B."/>
        </authorList>
    </citation>
    <scope>NUCLEOTIDE SEQUENCE [LARGE SCALE GENOMIC DNA]</scope>
    <source>
        <strain evidence="1">Cs-k2</strain>
    </source>
</reference>
<dbReference type="SUPFAM" id="SSF47473">
    <property type="entry name" value="EF-hand"/>
    <property type="match status" value="1"/>
</dbReference>
<gene>
    <name evidence="1" type="ORF">CSKR_200731</name>
</gene>
<comment type="caution">
    <text evidence="1">The sequence shown here is derived from an EMBL/GenBank/DDBJ whole genome shotgun (WGS) entry which is preliminary data.</text>
</comment>
<dbReference type="SMART" id="SM01375">
    <property type="entry name" value="Dynein_light"/>
    <property type="match status" value="1"/>
</dbReference>
<keyword evidence="2" id="KW-1185">Reference proteome</keyword>
<dbReference type="GO" id="GO:0007017">
    <property type="term" value="P:microtubule-based process"/>
    <property type="evidence" value="ECO:0007669"/>
    <property type="project" value="InterPro"/>
</dbReference>
<sequence length="195" mass="22530">MKASFTPETLYDNETRRLLNNTMLHNDPREDAEDTGTITTEDLEKYVVKHDLDGSMPQRWTTLFDPKRTGEITLDMFCEVLGLRRKEVLLRSEYRRASCKPPGLGQDVHVIAANMSIDQQVLISDEARRRLKGVKHGDDLCKLSQELKAFVEEELGPHWQVVIVDGDFWLTFNHIPENSFTFNLNGLSFLFWKTS</sequence>
<protein>
    <submittedName>
        <fullName evidence="1">Tegument antigen</fullName>
    </submittedName>
</protein>